<evidence type="ECO:0000256" key="2">
    <source>
        <dbReference type="SAM" id="SignalP"/>
    </source>
</evidence>
<protein>
    <submittedName>
        <fullName evidence="3">DUF916 domain-containing protein</fullName>
    </submittedName>
</protein>
<feature type="transmembrane region" description="Helical" evidence="1">
    <location>
        <begin position="300"/>
        <end position="325"/>
    </location>
</feature>
<evidence type="ECO:0000313" key="3">
    <source>
        <dbReference type="EMBL" id="WZO35098.1"/>
    </source>
</evidence>
<accession>A0AAU6SDZ5</accession>
<dbReference type="EMBL" id="CP151632">
    <property type="protein sequence ID" value="WZO35098.1"/>
    <property type="molecule type" value="Genomic_DNA"/>
</dbReference>
<proteinExistence type="predicted"/>
<reference evidence="3" key="1">
    <citation type="submission" date="2024-04" db="EMBL/GenBank/DDBJ databases">
        <authorList>
            <person name="Roder T."/>
            <person name="Oberhansli S."/>
            <person name="Kreuzer M."/>
        </authorList>
    </citation>
    <scope>NUCLEOTIDE SEQUENCE</scope>
    <source>
        <strain evidence="3">LWS13-1.2</strain>
    </source>
</reference>
<feature type="chain" id="PRO_5043761352" evidence="2">
    <location>
        <begin position="34"/>
        <end position="355"/>
    </location>
</feature>
<dbReference type="AlphaFoldDB" id="A0AAU6SDZ5"/>
<name>A0AAU6SDZ5_9MICO</name>
<organism evidence="3">
    <name type="scientific">Microbacterium sp. LWS13-1.2</name>
    <dbReference type="NCBI Taxonomy" id="3135264"/>
    <lineage>
        <taxon>Bacteria</taxon>
        <taxon>Bacillati</taxon>
        <taxon>Actinomycetota</taxon>
        <taxon>Actinomycetes</taxon>
        <taxon>Micrococcales</taxon>
        <taxon>Microbacteriaceae</taxon>
        <taxon>Microbacterium</taxon>
    </lineage>
</organism>
<keyword evidence="1" id="KW-0472">Membrane</keyword>
<keyword evidence="1" id="KW-0812">Transmembrane</keyword>
<gene>
    <name evidence="3" type="ORF">MRBLWS13_002776</name>
</gene>
<feature type="signal peptide" evidence="2">
    <location>
        <begin position="1"/>
        <end position="33"/>
    </location>
</feature>
<keyword evidence="1" id="KW-1133">Transmembrane helix</keyword>
<sequence length="355" mass="37598">MPQHIPHVRARWRLAAIVGAILAMFFVASPAFAAANDDSAEPDIRWSVAPADADGPDARTSIERTLDPGESVDDFIAVRNMSTENVTFDLTAADGFFTRTGRFDILPGDRDSVAAGTWITIADSVAVPAGQTVVVPFTMQVPEQAEPGDHAAGITASVLSVQSADDGTAVGVESRVGLKVLTRVTGQIISAAEVQEFVAEYIPSWNPFRPGQMTVEFDVVNDGNTRLVASGTVEAGGQSADYPAAGEIQQQLLPGDERTLTAAVDNVWPTFLIPTTVTLDAEVLTVDGATPEFQPVTAQVVVWAVPWPQLVLLSGAGLVVGALLWGRVRSRRRVSSLIEEARAAGRREASEGGSR</sequence>
<keyword evidence="2" id="KW-0732">Signal</keyword>
<evidence type="ECO:0000256" key="1">
    <source>
        <dbReference type="SAM" id="Phobius"/>
    </source>
</evidence>
<dbReference type="RefSeq" id="WP_349425936.1">
    <property type="nucleotide sequence ID" value="NZ_CP151632.1"/>
</dbReference>